<evidence type="ECO:0000256" key="4">
    <source>
        <dbReference type="ARBA" id="ARBA00023002"/>
    </source>
</evidence>
<evidence type="ECO:0000256" key="5">
    <source>
        <dbReference type="ARBA" id="ARBA00061147"/>
    </source>
</evidence>
<organism evidence="7 8">
    <name type="scientific">[Torrubiella] hemipterigena</name>
    <dbReference type="NCBI Taxonomy" id="1531966"/>
    <lineage>
        <taxon>Eukaryota</taxon>
        <taxon>Fungi</taxon>
        <taxon>Dikarya</taxon>
        <taxon>Ascomycota</taxon>
        <taxon>Pezizomycotina</taxon>
        <taxon>Sordariomycetes</taxon>
        <taxon>Hypocreomycetidae</taxon>
        <taxon>Hypocreales</taxon>
        <taxon>Clavicipitaceae</taxon>
        <taxon>Clavicipitaceae incertae sedis</taxon>
        <taxon>'Torrubiella' clade</taxon>
    </lineage>
</organism>
<dbReference type="InterPro" id="IPR036188">
    <property type="entry name" value="FAD/NAD-bd_sf"/>
</dbReference>
<dbReference type="Gene3D" id="3.50.50.60">
    <property type="entry name" value="FAD/NAD(P)-binding domain"/>
    <property type="match status" value="2"/>
</dbReference>
<dbReference type="PRINTS" id="PR00411">
    <property type="entry name" value="PNDRDTASEI"/>
</dbReference>
<dbReference type="Pfam" id="PF00890">
    <property type="entry name" value="FAD_binding_2"/>
    <property type="match status" value="1"/>
</dbReference>
<name>A0A0A1TPC5_9HYPO</name>
<comment type="cofactor">
    <cofactor evidence="1">
        <name>FAD</name>
        <dbReference type="ChEBI" id="CHEBI:57692"/>
    </cofactor>
</comment>
<dbReference type="FunFam" id="3.50.50.60:FF:000208">
    <property type="entry name" value="3-ketosteroid dehydrogenase"/>
    <property type="match status" value="1"/>
</dbReference>
<keyword evidence="4" id="KW-0560">Oxidoreductase</keyword>
<dbReference type="SUPFAM" id="SSF51905">
    <property type="entry name" value="FAD/NAD(P)-binding domain"/>
    <property type="match status" value="1"/>
</dbReference>
<feature type="domain" description="FAD-dependent oxidoreductase 2 FAD-binding" evidence="6">
    <location>
        <begin position="8"/>
        <end position="534"/>
    </location>
</feature>
<evidence type="ECO:0000259" key="6">
    <source>
        <dbReference type="Pfam" id="PF00890"/>
    </source>
</evidence>
<dbReference type="InterPro" id="IPR027477">
    <property type="entry name" value="Succ_DH/fumarate_Rdtase_cat_sf"/>
</dbReference>
<protein>
    <recommendedName>
        <fullName evidence="6">FAD-dependent oxidoreductase 2 FAD-binding domain-containing protein</fullName>
    </recommendedName>
</protein>
<dbReference type="EMBL" id="CDHN01000005">
    <property type="protein sequence ID" value="CEJ93288.1"/>
    <property type="molecule type" value="Genomic_DNA"/>
</dbReference>
<dbReference type="GO" id="GO:0016491">
    <property type="term" value="F:oxidoreductase activity"/>
    <property type="evidence" value="ECO:0007669"/>
    <property type="project" value="UniProtKB-KW"/>
</dbReference>
<evidence type="ECO:0000256" key="1">
    <source>
        <dbReference type="ARBA" id="ARBA00001974"/>
    </source>
</evidence>
<keyword evidence="8" id="KW-1185">Reference proteome</keyword>
<dbReference type="HOGENOM" id="CLU_011398_4_2_1"/>
<dbReference type="PANTHER" id="PTHR43400">
    <property type="entry name" value="FUMARATE REDUCTASE"/>
    <property type="match status" value="1"/>
</dbReference>
<evidence type="ECO:0000313" key="7">
    <source>
        <dbReference type="EMBL" id="CEJ93288.1"/>
    </source>
</evidence>
<dbReference type="PANTHER" id="PTHR43400:SF10">
    <property type="entry name" value="3-OXOSTEROID 1-DEHYDROGENASE"/>
    <property type="match status" value="1"/>
</dbReference>
<dbReference type="OrthoDB" id="7777654at2759"/>
<dbReference type="SUPFAM" id="SSF56425">
    <property type="entry name" value="Succinate dehydrogenase/fumarate reductase flavoprotein, catalytic domain"/>
    <property type="match status" value="1"/>
</dbReference>
<comment type="similarity">
    <text evidence="5">Belongs to the FAD-dependent oxidoreductase 2 family. 3-oxosteroid dehydrogenase subfamily.</text>
</comment>
<evidence type="ECO:0000256" key="2">
    <source>
        <dbReference type="ARBA" id="ARBA00022630"/>
    </source>
</evidence>
<gene>
    <name evidence="7" type="ORF">VHEMI08887</name>
</gene>
<dbReference type="InterPro" id="IPR050315">
    <property type="entry name" value="FAD-oxidoreductase_2"/>
</dbReference>
<evidence type="ECO:0000313" key="8">
    <source>
        <dbReference type="Proteomes" id="UP000039046"/>
    </source>
</evidence>
<dbReference type="STRING" id="1531966.A0A0A1TPC5"/>
<proteinExistence type="inferred from homology"/>
<reference evidence="7 8" key="1">
    <citation type="journal article" date="2015" name="Genome Announc.">
        <title>Draft Genome Sequence and Gene Annotation of the Entomopathogenic Fungus Verticillium hemipterigenum.</title>
        <authorList>
            <person name="Horn F."/>
            <person name="Habel A."/>
            <person name="Scharf D.H."/>
            <person name="Dworschak J."/>
            <person name="Brakhage A.A."/>
            <person name="Guthke R."/>
            <person name="Hertweck C."/>
            <person name="Linde J."/>
        </authorList>
    </citation>
    <scope>NUCLEOTIDE SEQUENCE [LARGE SCALE GENOMIC DNA]</scope>
</reference>
<keyword evidence="3" id="KW-0274">FAD</keyword>
<dbReference type="GO" id="GO:0008202">
    <property type="term" value="P:steroid metabolic process"/>
    <property type="evidence" value="ECO:0007669"/>
    <property type="project" value="UniProtKB-ARBA"/>
</dbReference>
<dbReference type="InterPro" id="IPR003953">
    <property type="entry name" value="FAD-dep_OxRdtase_2_FAD-bd"/>
</dbReference>
<accession>A0A0A1TPC5</accession>
<dbReference type="Proteomes" id="UP000039046">
    <property type="component" value="Unassembled WGS sequence"/>
</dbReference>
<keyword evidence="2" id="KW-0285">Flavoprotein</keyword>
<dbReference type="AlphaFoldDB" id="A0A0A1TPC5"/>
<evidence type="ECO:0000256" key="3">
    <source>
        <dbReference type="ARBA" id="ARBA00022827"/>
    </source>
</evidence>
<sequence length="557" mass="59639">MKYDSEVDVLIVGSGAAGLTAALRARFLGLKPLVVEKTSHLGGTSAYSGGCLWIPQNFASIAAGISDSPADALGYMNAVVGDVGAASSPARKLAYLQQGPQMVNFLHQLGFNWVVSKGCPDYYPSAPGAMHSWGRTMEPAVFDLEKLGAWKQYMRVKPRAIPPLFAYESFSLTKAGSSIGDTATGLLVVSRGWWKKTLGEQPVTMGQSLVGQLLYLNLGLGNKMWRETSLVGLIQANDGSVLGAQVQQGDKLCNIRARKGVLLCAGGYARNKQMRQTHGPSPSSIEWTNVAEGDTGDAIVAGVKAGAATTLMDNAWWGPAIKDPNTGTYIFALQERSRPHSIIVDQTGSRFMNEAAPYVEAGNNQYRRNQVAKSIPAWLIIDSNHRKRYFLGSLMPRQEPKIGLEAGHIHKADSLDELAVKLSLPPPALQETVTRFNSMAQKGTDLDFHRGESLFERYFGDVKVSPNPSLGGLTTPPYYAVTLVPGDLGTIGGLQTDEDGRVLRKDASVISGLYAAGNTAASVMGRSYIATGATLGPALTFAFVAVNHMAQRSISTD</sequence>